<evidence type="ECO:0000256" key="6">
    <source>
        <dbReference type="ARBA" id="ARBA00022777"/>
    </source>
</evidence>
<dbReference type="EC" id="2.7.1.148" evidence="2 10"/>
<dbReference type="GO" id="GO:0050515">
    <property type="term" value="F:4-(cytidine 5'-diphospho)-2-C-methyl-D-erythritol kinase activity"/>
    <property type="evidence" value="ECO:0007669"/>
    <property type="project" value="UniProtKB-EC"/>
</dbReference>
<evidence type="ECO:0000256" key="7">
    <source>
        <dbReference type="ARBA" id="ARBA00022840"/>
    </source>
</evidence>
<dbReference type="Pfam" id="PF00288">
    <property type="entry name" value="GHMP_kinases_N"/>
    <property type="match status" value="1"/>
</dbReference>
<evidence type="ECO:0000256" key="4">
    <source>
        <dbReference type="ARBA" id="ARBA00022679"/>
    </source>
</evidence>
<dbReference type="InterPro" id="IPR020568">
    <property type="entry name" value="Ribosomal_Su5_D2-typ_SF"/>
</dbReference>
<dbReference type="InterPro" id="IPR004424">
    <property type="entry name" value="IspE"/>
</dbReference>
<organism evidence="13 14">
    <name type="scientific">Rhizosaccharibacter radicis</name>
    <dbReference type="NCBI Taxonomy" id="2782605"/>
    <lineage>
        <taxon>Bacteria</taxon>
        <taxon>Pseudomonadati</taxon>
        <taxon>Pseudomonadota</taxon>
        <taxon>Alphaproteobacteria</taxon>
        <taxon>Acetobacterales</taxon>
        <taxon>Acetobacteraceae</taxon>
        <taxon>Rhizosaccharibacter</taxon>
    </lineage>
</organism>
<reference evidence="13 14" key="1">
    <citation type="submission" date="2022-06" db="EMBL/GenBank/DDBJ databases">
        <title>Rhizosaccharibacter gen. nov. sp. nov. KSS12, endophytic bacteria isolated from sugarcane.</title>
        <authorList>
            <person name="Pitiwittayakul N."/>
        </authorList>
    </citation>
    <scope>NUCLEOTIDE SEQUENCE [LARGE SCALE GENOMIC DNA]</scope>
    <source>
        <strain evidence="13 14">KSS12</strain>
    </source>
</reference>
<evidence type="ECO:0000313" key="14">
    <source>
        <dbReference type="Proteomes" id="UP001524547"/>
    </source>
</evidence>
<dbReference type="SUPFAM" id="SSF55060">
    <property type="entry name" value="GHMP Kinase, C-terminal domain"/>
    <property type="match status" value="1"/>
</dbReference>
<keyword evidence="14" id="KW-1185">Reference proteome</keyword>
<sequence>MSPSVPWSEPAHAKINLFLHVTGRRADGYHLLDSLAVFAGAHDLVEAAAPDDGPPPGASRAASPAGPHLVLDGPFAAPLRADADAGRDNLVLRAARWLAERSGRPNDATLRLEKHLPVASGIGGGSADAAAVLRLLRRRWGLSDGLSIEALAAASVVLGADVPVCVRQRPARMGGIGEQLEPAPEMPGCFMLLANPGVAVSTPAVFRAREEGFTPAAVLPARWPDADALAADLRATRNDLQPPAIALCPPIDTVLAAIAAQPGCLLSRMSGSGATCFGLFASAHDAATAAAAIGREGWWVWSGPMLRDADRS</sequence>
<gene>
    <name evidence="10" type="primary">ispE</name>
    <name evidence="13" type="ORF">NFI88_14040</name>
</gene>
<accession>A0ABT1W045</accession>
<evidence type="ECO:0000259" key="11">
    <source>
        <dbReference type="Pfam" id="PF00288"/>
    </source>
</evidence>
<dbReference type="InterPro" id="IPR006204">
    <property type="entry name" value="GHMP_kinase_N_dom"/>
</dbReference>
<evidence type="ECO:0000256" key="2">
    <source>
        <dbReference type="ARBA" id="ARBA00012052"/>
    </source>
</evidence>
<evidence type="ECO:0000256" key="10">
    <source>
        <dbReference type="HAMAP-Rule" id="MF_00061"/>
    </source>
</evidence>
<proteinExistence type="inferred from homology"/>
<dbReference type="Gene3D" id="3.30.70.890">
    <property type="entry name" value="GHMP kinase, C-terminal domain"/>
    <property type="match status" value="1"/>
</dbReference>
<comment type="pathway">
    <text evidence="10">Isoprenoid biosynthesis; isopentenyl diphosphate biosynthesis via DXP pathway; isopentenyl diphosphate from 1-deoxy-D-xylulose 5-phosphate: step 3/6.</text>
</comment>
<dbReference type="HAMAP" id="MF_00061">
    <property type="entry name" value="IspE"/>
    <property type="match status" value="1"/>
</dbReference>
<dbReference type="PANTHER" id="PTHR43527">
    <property type="entry name" value="4-DIPHOSPHOCYTIDYL-2-C-METHYL-D-ERYTHRITOL KINASE, CHLOROPLASTIC"/>
    <property type="match status" value="1"/>
</dbReference>
<evidence type="ECO:0000256" key="9">
    <source>
        <dbReference type="ARBA" id="ARBA00032554"/>
    </source>
</evidence>
<dbReference type="Gene3D" id="3.30.230.10">
    <property type="match status" value="1"/>
</dbReference>
<comment type="catalytic activity">
    <reaction evidence="10">
        <text>4-CDP-2-C-methyl-D-erythritol + ATP = 4-CDP-2-C-methyl-D-erythritol 2-phosphate + ADP + H(+)</text>
        <dbReference type="Rhea" id="RHEA:18437"/>
        <dbReference type="ChEBI" id="CHEBI:15378"/>
        <dbReference type="ChEBI" id="CHEBI:30616"/>
        <dbReference type="ChEBI" id="CHEBI:57823"/>
        <dbReference type="ChEBI" id="CHEBI:57919"/>
        <dbReference type="ChEBI" id="CHEBI:456216"/>
        <dbReference type="EC" id="2.7.1.148"/>
    </reaction>
</comment>
<comment type="caution">
    <text evidence="13">The sequence shown here is derived from an EMBL/GenBank/DDBJ whole genome shotgun (WGS) entry which is preliminary data.</text>
</comment>
<feature type="active site" evidence="10">
    <location>
        <position position="14"/>
    </location>
</feature>
<keyword evidence="6 10" id="KW-0418">Kinase</keyword>
<evidence type="ECO:0000256" key="8">
    <source>
        <dbReference type="ARBA" id="ARBA00023229"/>
    </source>
</evidence>
<dbReference type="EMBL" id="JAMZEJ010000008">
    <property type="protein sequence ID" value="MCQ8241956.1"/>
    <property type="molecule type" value="Genomic_DNA"/>
</dbReference>
<feature type="domain" description="GHMP kinase C-terminal" evidence="12">
    <location>
        <begin position="229"/>
        <end position="295"/>
    </location>
</feature>
<dbReference type="PANTHER" id="PTHR43527:SF2">
    <property type="entry name" value="4-DIPHOSPHOCYTIDYL-2-C-METHYL-D-ERYTHRITOL KINASE, CHLOROPLASTIC"/>
    <property type="match status" value="1"/>
</dbReference>
<comment type="similarity">
    <text evidence="1 10">Belongs to the GHMP kinase family. IspE subfamily.</text>
</comment>
<keyword evidence="7 10" id="KW-0067">ATP-binding</keyword>
<dbReference type="PIRSF" id="PIRSF010376">
    <property type="entry name" value="IspE"/>
    <property type="match status" value="1"/>
</dbReference>
<dbReference type="RefSeq" id="WP_422920704.1">
    <property type="nucleotide sequence ID" value="NZ_JAMZEJ010000008.1"/>
</dbReference>
<evidence type="ECO:0000256" key="3">
    <source>
        <dbReference type="ARBA" id="ARBA00017473"/>
    </source>
</evidence>
<keyword evidence="4 10" id="KW-0808">Transferase</keyword>
<evidence type="ECO:0000256" key="5">
    <source>
        <dbReference type="ARBA" id="ARBA00022741"/>
    </source>
</evidence>
<protein>
    <recommendedName>
        <fullName evidence="3 10">4-diphosphocytidyl-2-C-methyl-D-erythritol kinase</fullName>
        <shortName evidence="10">CMK</shortName>
        <ecNumber evidence="2 10">2.7.1.148</ecNumber>
    </recommendedName>
    <alternativeName>
        <fullName evidence="9 10">4-(cytidine-5'-diphospho)-2-C-methyl-D-erythritol kinase</fullName>
    </alternativeName>
</protein>
<dbReference type="Proteomes" id="UP001524547">
    <property type="component" value="Unassembled WGS sequence"/>
</dbReference>
<evidence type="ECO:0000259" key="12">
    <source>
        <dbReference type="Pfam" id="PF08544"/>
    </source>
</evidence>
<name>A0ABT1W045_9PROT</name>
<evidence type="ECO:0000313" key="13">
    <source>
        <dbReference type="EMBL" id="MCQ8241956.1"/>
    </source>
</evidence>
<dbReference type="InterPro" id="IPR014721">
    <property type="entry name" value="Ribsml_uS5_D2-typ_fold_subgr"/>
</dbReference>
<dbReference type="Pfam" id="PF08544">
    <property type="entry name" value="GHMP_kinases_C"/>
    <property type="match status" value="1"/>
</dbReference>
<dbReference type="SUPFAM" id="SSF54211">
    <property type="entry name" value="Ribosomal protein S5 domain 2-like"/>
    <property type="match status" value="1"/>
</dbReference>
<feature type="active site" evidence="10">
    <location>
        <position position="161"/>
    </location>
</feature>
<keyword evidence="5 10" id="KW-0547">Nucleotide-binding</keyword>
<feature type="domain" description="GHMP kinase N-terminal" evidence="11">
    <location>
        <begin position="89"/>
        <end position="167"/>
    </location>
</feature>
<comment type="function">
    <text evidence="10">Catalyzes the phosphorylation of the position 2 hydroxy group of 4-diphosphocytidyl-2C-methyl-D-erythritol.</text>
</comment>
<dbReference type="InterPro" id="IPR036554">
    <property type="entry name" value="GHMP_kinase_C_sf"/>
</dbReference>
<keyword evidence="8 10" id="KW-0414">Isoprene biosynthesis</keyword>
<evidence type="ECO:0000256" key="1">
    <source>
        <dbReference type="ARBA" id="ARBA00009684"/>
    </source>
</evidence>
<feature type="binding site" evidence="10">
    <location>
        <begin position="117"/>
        <end position="127"/>
    </location>
    <ligand>
        <name>ATP</name>
        <dbReference type="ChEBI" id="CHEBI:30616"/>
    </ligand>
</feature>
<dbReference type="NCBIfam" id="NF011202">
    <property type="entry name" value="PRK14608.1"/>
    <property type="match status" value="1"/>
</dbReference>
<dbReference type="InterPro" id="IPR013750">
    <property type="entry name" value="GHMP_kinase_C_dom"/>
</dbReference>